<dbReference type="AlphaFoldDB" id="A0A8B7NSX0"/>
<proteinExistence type="inferred from homology"/>
<dbReference type="Proteomes" id="UP000694843">
    <property type="component" value="Unplaced"/>
</dbReference>
<evidence type="ECO:0000256" key="5">
    <source>
        <dbReference type="ARBA" id="ARBA00023001"/>
    </source>
</evidence>
<reference evidence="11" key="1">
    <citation type="submission" date="2025-08" db="UniProtKB">
        <authorList>
            <consortium name="RefSeq"/>
        </authorList>
    </citation>
    <scope>IDENTIFICATION</scope>
    <source>
        <tissue evidence="11">Whole organism</tissue>
    </source>
</reference>
<keyword evidence="4" id="KW-0378">Hydrolase</keyword>
<feature type="domain" description="Glycoside hydrolase family 9" evidence="9">
    <location>
        <begin position="28"/>
        <end position="172"/>
    </location>
</feature>
<keyword evidence="7" id="KW-0326">Glycosidase</keyword>
<dbReference type="KEGG" id="hazt:108673479"/>
<dbReference type="InterPro" id="IPR008928">
    <property type="entry name" value="6-hairpin_glycosidase_sf"/>
</dbReference>
<dbReference type="Gene3D" id="1.50.10.10">
    <property type="match status" value="2"/>
</dbReference>
<evidence type="ECO:0000256" key="4">
    <source>
        <dbReference type="ARBA" id="ARBA00022801"/>
    </source>
</evidence>
<evidence type="ECO:0000313" key="10">
    <source>
        <dbReference type="Proteomes" id="UP000694843"/>
    </source>
</evidence>
<evidence type="ECO:0000256" key="2">
    <source>
        <dbReference type="ARBA" id="ARBA00007072"/>
    </source>
</evidence>
<keyword evidence="6" id="KW-0119">Carbohydrate metabolism</keyword>
<evidence type="ECO:0000313" key="11">
    <source>
        <dbReference type="RefSeq" id="XP_018016807.1"/>
    </source>
</evidence>
<evidence type="ECO:0000256" key="3">
    <source>
        <dbReference type="ARBA" id="ARBA00012601"/>
    </source>
</evidence>
<dbReference type="RefSeq" id="XP_018016807.1">
    <property type="nucleotide sequence ID" value="XM_018161318.1"/>
</dbReference>
<protein>
    <recommendedName>
        <fullName evidence="3">cellulase</fullName>
        <ecNumber evidence="3">3.2.1.4</ecNumber>
    </recommendedName>
</protein>
<dbReference type="InterPro" id="IPR012341">
    <property type="entry name" value="6hp_glycosidase-like_sf"/>
</dbReference>
<dbReference type="PANTHER" id="PTHR22298">
    <property type="entry name" value="ENDO-1,4-BETA-GLUCANASE"/>
    <property type="match status" value="1"/>
</dbReference>
<evidence type="ECO:0000259" key="9">
    <source>
        <dbReference type="Pfam" id="PF00759"/>
    </source>
</evidence>
<evidence type="ECO:0000256" key="1">
    <source>
        <dbReference type="ARBA" id="ARBA00000966"/>
    </source>
</evidence>
<dbReference type="Pfam" id="PF00759">
    <property type="entry name" value="Glyco_hydro_9"/>
    <property type="match status" value="2"/>
</dbReference>
<sequence>MSSDIGDGSSRSEAVGYCGSHGGSPYDYRELLCHALVFYEANRSGYLPSDQRVEWRGDSALNDGADNGVNLEGGYYDAGDLVKFGFPLAFSVTFLSWGYIAYGEAYVQAGQTQYLEKTIKWATDFILKAHTTPTTIWAQVGDALLDHSLWGPPEDMTMARPSYKLDQDAPGKLEIFILALLAELLGGNYLNILQSNIAELRNLQTTPGGMHYFQHWGSLRYALNHGFIAFRAADLGLDTAANNEFGERQINYALGSNPRSSSYVVGVGNNPPTHCHHRAASCPGPGIPCGWDYGNSANPNPHILYGAIAESE</sequence>
<gene>
    <name evidence="11" type="primary">LOC108673479</name>
</gene>
<dbReference type="SUPFAM" id="SSF48208">
    <property type="entry name" value="Six-hairpin glycosidases"/>
    <property type="match status" value="1"/>
</dbReference>
<keyword evidence="5" id="KW-0136">Cellulose degradation</keyword>
<keyword evidence="10" id="KW-1185">Reference proteome</keyword>
<evidence type="ECO:0000256" key="7">
    <source>
        <dbReference type="ARBA" id="ARBA00023295"/>
    </source>
</evidence>
<accession>A0A8B7NSX0</accession>
<feature type="domain" description="Glycoside hydrolase family 9" evidence="9">
    <location>
        <begin position="201"/>
        <end position="309"/>
    </location>
</feature>
<dbReference type="GO" id="GO:0008810">
    <property type="term" value="F:cellulase activity"/>
    <property type="evidence" value="ECO:0007669"/>
    <property type="project" value="UniProtKB-EC"/>
</dbReference>
<comment type="catalytic activity">
    <reaction evidence="1">
        <text>Endohydrolysis of (1-&gt;4)-beta-D-glucosidic linkages in cellulose, lichenin and cereal beta-D-glucans.</text>
        <dbReference type="EC" id="3.2.1.4"/>
    </reaction>
</comment>
<dbReference type="GeneID" id="108673479"/>
<dbReference type="GO" id="GO:0030245">
    <property type="term" value="P:cellulose catabolic process"/>
    <property type="evidence" value="ECO:0007669"/>
    <property type="project" value="UniProtKB-KW"/>
</dbReference>
<evidence type="ECO:0000256" key="6">
    <source>
        <dbReference type="ARBA" id="ARBA00023277"/>
    </source>
</evidence>
<organism evidence="10 11">
    <name type="scientific">Hyalella azteca</name>
    <name type="common">Amphipod</name>
    <dbReference type="NCBI Taxonomy" id="294128"/>
    <lineage>
        <taxon>Eukaryota</taxon>
        <taxon>Metazoa</taxon>
        <taxon>Ecdysozoa</taxon>
        <taxon>Arthropoda</taxon>
        <taxon>Crustacea</taxon>
        <taxon>Multicrustacea</taxon>
        <taxon>Malacostraca</taxon>
        <taxon>Eumalacostraca</taxon>
        <taxon>Peracarida</taxon>
        <taxon>Amphipoda</taxon>
        <taxon>Senticaudata</taxon>
        <taxon>Talitrida</taxon>
        <taxon>Talitroidea</taxon>
        <taxon>Hyalellidae</taxon>
        <taxon>Hyalella</taxon>
    </lineage>
</organism>
<dbReference type="EC" id="3.2.1.4" evidence="3"/>
<dbReference type="OrthoDB" id="10257085at2759"/>
<evidence type="ECO:0000256" key="8">
    <source>
        <dbReference type="ARBA" id="ARBA00023326"/>
    </source>
</evidence>
<dbReference type="InterPro" id="IPR001701">
    <property type="entry name" value="Glyco_hydro_9"/>
</dbReference>
<name>A0A8B7NSX0_HYAAZ</name>
<keyword evidence="8" id="KW-0624">Polysaccharide degradation</keyword>
<comment type="similarity">
    <text evidence="2">Belongs to the glycosyl hydrolase 9 (cellulase E) family.</text>
</comment>